<dbReference type="EMBL" id="CP049257">
    <property type="protein sequence ID" value="QIG44141.1"/>
    <property type="molecule type" value="Genomic_DNA"/>
</dbReference>
<dbReference type="KEGG" id="nano:G5V58_16385"/>
<name>A0A6G6WFM3_9ACTN</name>
<dbReference type="InterPro" id="IPR000073">
    <property type="entry name" value="AB_hydrolase_1"/>
</dbReference>
<dbReference type="PANTHER" id="PTHR43433">
    <property type="entry name" value="HYDROLASE, ALPHA/BETA FOLD FAMILY PROTEIN"/>
    <property type="match status" value="1"/>
</dbReference>
<dbReference type="PANTHER" id="PTHR43433:SF5">
    <property type="entry name" value="AB HYDROLASE-1 DOMAIN-CONTAINING PROTEIN"/>
    <property type="match status" value="1"/>
</dbReference>
<feature type="domain" description="AB hydrolase-1" evidence="1">
    <location>
        <begin position="28"/>
        <end position="165"/>
    </location>
</feature>
<dbReference type="RefSeq" id="WP_165235009.1">
    <property type="nucleotide sequence ID" value="NZ_CP049257.1"/>
</dbReference>
<dbReference type="GO" id="GO:0004806">
    <property type="term" value="F:triacylglycerol lipase activity"/>
    <property type="evidence" value="ECO:0007669"/>
    <property type="project" value="TreeGrafter"/>
</dbReference>
<reference evidence="2 3" key="1">
    <citation type="submission" date="2020-02" db="EMBL/GenBank/DDBJ databases">
        <title>Full genome sequence of Nocardioides sp. R-3366.</title>
        <authorList>
            <person name="Im W.-T."/>
        </authorList>
    </citation>
    <scope>NUCLEOTIDE SEQUENCE [LARGE SCALE GENOMIC DNA]</scope>
    <source>
        <strain evidence="2 3">R-3366</strain>
    </source>
</reference>
<keyword evidence="3" id="KW-1185">Reference proteome</keyword>
<accession>A0A6G6WFM3</accession>
<dbReference type="InterPro" id="IPR029058">
    <property type="entry name" value="AB_hydrolase_fold"/>
</dbReference>
<dbReference type="Proteomes" id="UP000502996">
    <property type="component" value="Chromosome"/>
</dbReference>
<dbReference type="Pfam" id="PF00561">
    <property type="entry name" value="Abhydrolase_1"/>
    <property type="match status" value="1"/>
</dbReference>
<organism evidence="2 3">
    <name type="scientific">Nocardioides anomalus</name>
    <dbReference type="NCBI Taxonomy" id="2712223"/>
    <lineage>
        <taxon>Bacteria</taxon>
        <taxon>Bacillati</taxon>
        <taxon>Actinomycetota</taxon>
        <taxon>Actinomycetes</taxon>
        <taxon>Propionibacteriales</taxon>
        <taxon>Nocardioidaceae</taxon>
        <taxon>Nocardioides</taxon>
    </lineage>
</organism>
<evidence type="ECO:0000259" key="1">
    <source>
        <dbReference type="Pfam" id="PF00561"/>
    </source>
</evidence>
<keyword evidence="2" id="KW-0378">Hydrolase</keyword>
<dbReference type="SUPFAM" id="SSF53474">
    <property type="entry name" value="alpha/beta-Hydrolases"/>
    <property type="match status" value="1"/>
</dbReference>
<dbReference type="InterPro" id="IPR050471">
    <property type="entry name" value="AB_hydrolase"/>
</dbReference>
<gene>
    <name evidence="2" type="ORF">G5V58_16385</name>
</gene>
<evidence type="ECO:0000313" key="3">
    <source>
        <dbReference type="Proteomes" id="UP000502996"/>
    </source>
</evidence>
<dbReference type="GO" id="GO:0046503">
    <property type="term" value="P:glycerolipid catabolic process"/>
    <property type="evidence" value="ECO:0007669"/>
    <property type="project" value="TreeGrafter"/>
</dbReference>
<proteinExistence type="predicted"/>
<evidence type="ECO:0000313" key="2">
    <source>
        <dbReference type="EMBL" id="QIG44141.1"/>
    </source>
</evidence>
<dbReference type="Gene3D" id="3.40.50.1820">
    <property type="entry name" value="alpha/beta hydrolase"/>
    <property type="match status" value="1"/>
</dbReference>
<sequence>MTTTHQVQPSTVKAPGSRLRYFTRGDGPVLLLIAGGHGDASKTDALAAHLADSHTVVTYDRRGLSGSTTGAPARSISVHADDASRILAAVTAQPAHVYGTSFGGAIALALAAAHPAQVAAAIVHEPAAMTLLPDVERAVATQDLLTVERAFAADGVGAALREFATFADIDPTDREADVIPSAPTSQQLANMAFFVTHDLPALRNHVVELGELRNATTRLVPAVGANSGHIWPHACGVRLAEGLGVAPEILPGGHNGYVFRPRETAHRLREVLNG</sequence>
<dbReference type="AlphaFoldDB" id="A0A6G6WFM3"/>
<protein>
    <submittedName>
        <fullName evidence="2">Alpha/beta hydrolase</fullName>
    </submittedName>
</protein>